<protein>
    <submittedName>
        <fullName evidence="2">Transposase</fullName>
    </submittedName>
</protein>
<dbReference type="AlphaFoldDB" id="A0A1I7X8N9"/>
<organism evidence="1 2">
    <name type="scientific">Heterorhabditis bacteriophora</name>
    <name type="common">Entomopathogenic nematode worm</name>
    <dbReference type="NCBI Taxonomy" id="37862"/>
    <lineage>
        <taxon>Eukaryota</taxon>
        <taxon>Metazoa</taxon>
        <taxon>Ecdysozoa</taxon>
        <taxon>Nematoda</taxon>
        <taxon>Chromadorea</taxon>
        <taxon>Rhabditida</taxon>
        <taxon>Rhabditina</taxon>
        <taxon>Rhabditomorpha</taxon>
        <taxon>Strongyloidea</taxon>
        <taxon>Heterorhabditidae</taxon>
        <taxon>Heterorhabditis</taxon>
    </lineage>
</organism>
<dbReference type="Proteomes" id="UP000095283">
    <property type="component" value="Unplaced"/>
</dbReference>
<keyword evidence="1" id="KW-1185">Reference proteome</keyword>
<sequence length="126" mass="14385">MDEEVFLVVLVQDSRCRKTAVARKKKVDGSEWLKRGVFAIIACSSLIREGMRRVFADSVNCDPLSDRINTGRPLHDIKRRRMCMKESALSVKIISQWMALVARHVKRHIHALPVCISERLMDSGPI</sequence>
<accession>A0A1I7X8N9</accession>
<evidence type="ECO:0000313" key="1">
    <source>
        <dbReference type="Proteomes" id="UP000095283"/>
    </source>
</evidence>
<name>A0A1I7X8N9_HETBA</name>
<proteinExistence type="predicted"/>
<dbReference type="WBParaSite" id="Hba_13762">
    <property type="protein sequence ID" value="Hba_13762"/>
    <property type="gene ID" value="Hba_13762"/>
</dbReference>
<evidence type="ECO:0000313" key="2">
    <source>
        <dbReference type="WBParaSite" id="Hba_13762"/>
    </source>
</evidence>
<reference evidence="2" key="1">
    <citation type="submission" date="2016-11" db="UniProtKB">
        <authorList>
            <consortium name="WormBaseParasite"/>
        </authorList>
    </citation>
    <scope>IDENTIFICATION</scope>
</reference>